<dbReference type="CDD" id="cd00090">
    <property type="entry name" value="HTH_ARSR"/>
    <property type="match status" value="1"/>
</dbReference>
<evidence type="ECO:0000313" key="6">
    <source>
        <dbReference type="Proteomes" id="UP001139534"/>
    </source>
</evidence>
<organism evidence="5 6">
    <name type="scientific">Paenibacillus mellifer</name>
    <dbReference type="NCBI Taxonomy" id="2937794"/>
    <lineage>
        <taxon>Bacteria</taxon>
        <taxon>Bacillati</taxon>
        <taxon>Bacillota</taxon>
        <taxon>Bacilli</taxon>
        <taxon>Bacillales</taxon>
        <taxon>Paenibacillaceae</taxon>
        <taxon>Paenibacillus</taxon>
    </lineage>
</organism>
<dbReference type="Pfam" id="PF12802">
    <property type="entry name" value="MarR_2"/>
    <property type="match status" value="1"/>
</dbReference>
<dbReference type="Gene3D" id="1.10.10.10">
    <property type="entry name" value="Winged helix-like DNA-binding domain superfamily/Winged helix DNA-binding domain"/>
    <property type="match status" value="1"/>
</dbReference>
<dbReference type="SUPFAM" id="SSF46785">
    <property type="entry name" value="Winged helix' DNA-binding domain"/>
    <property type="match status" value="1"/>
</dbReference>
<dbReference type="AlphaFoldDB" id="A0A9X1Y0J0"/>
<sequence length="149" mass="17075">MGQTDFPYPFVAFLTAVSAEIDEVTHILKPEGLTPVQFTMLGFIGVNRRVTPSLISERMPMSMPNTSRELKKLREKGLCERVEDPKDRRKQYVRLSREGEGLINDVFAQIEDRFHERVKLLTDKDRLAISQAMELLHTKVFTKGPAAEQ</sequence>
<dbReference type="PROSITE" id="PS50995">
    <property type="entry name" value="HTH_MARR_2"/>
    <property type="match status" value="1"/>
</dbReference>
<dbReference type="SMART" id="SM00347">
    <property type="entry name" value="HTH_MARR"/>
    <property type="match status" value="1"/>
</dbReference>
<dbReference type="RefSeq" id="WP_248553379.1">
    <property type="nucleotide sequence ID" value="NZ_JALPRK010000023.1"/>
</dbReference>
<evidence type="ECO:0000313" key="5">
    <source>
        <dbReference type="EMBL" id="MCK8489340.1"/>
    </source>
</evidence>
<comment type="caution">
    <text evidence="5">The sequence shown here is derived from an EMBL/GenBank/DDBJ whole genome shotgun (WGS) entry which is preliminary data.</text>
</comment>
<evidence type="ECO:0000256" key="3">
    <source>
        <dbReference type="ARBA" id="ARBA00023163"/>
    </source>
</evidence>
<keyword evidence="3" id="KW-0804">Transcription</keyword>
<proteinExistence type="predicted"/>
<dbReference type="InterPro" id="IPR036390">
    <property type="entry name" value="WH_DNA-bd_sf"/>
</dbReference>
<gene>
    <name evidence="5" type="ORF">M0651_19385</name>
</gene>
<dbReference type="InterPro" id="IPR000835">
    <property type="entry name" value="HTH_MarR-typ"/>
</dbReference>
<evidence type="ECO:0000259" key="4">
    <source>
        <dbReference type="PROSITE" id="PS50995"/>
    </source>
</evidence>
<dbReference type="PRINTS" id="PR00598">
    <property type="entry name" value="HTHMARR"/>
</dbReference>
<keyword evidence="1" id="KW-0805">Transcription regulation</keyword>
<dbReference type="InterPro" id="IPR036388">
    <property type="entry name" value="WH-like_DNA-bd_sf"/>
</dbReference>
<evidence type="ECO:0000256" key="2">
    <source>
        <dbReference type="ARBA" id="ARBA00023125"/>
    </source>
</evidence>
<dbReference type="Proteomes" id="UP001139534">
    <property type="component" value="Unassembled WGS sequence"/>
</dbReference>
<dbReference type="PANTHER" id="PTHR42756:SF1">
    <property type="entry name" value="TRANSCRIPTIONAL REPRESSOR OF EMRAB OPERON"/>
    <property type="match status" value="1"/>
</dbReference>
<dbReference type="PANTHER" id="PTHR42756">
    <property type="entry name" value="TRANSCRIPTIONAL REGULATOR, MARR"/>
    <property type="match status" value="1"/>
</dbReference>
<evidence type="ECO:0000256" key="1">
    <source>
        <dbReference type="ARBA" id="ARBA00023015"/>
    </source>
</evidence>
<dbReference type="InterPro" id="IPR011991">
    <property type="entry name" value="ArsR-like_HTH"/>
</dbReference>
<protein>
    <submittedName>
        <fullName evidence="5">MarR family transcriptional regulator</fullName>
    </submittedName>
</protein>
<dbReference type="GO" id="GO:0003700">
    <property type="term" value="F:DNA-binding transcription factor activity"/>
    <property type="evidence" value="ECO:0007669"/>
    <property type="project" value="InterPro"/>
</dbReference>
<dbReference type="EMBL" id="JALPRK010000023">
    <property type="protein sequence ID" value="MCK8489340.1"/>
    <property type="molecule type" value="Genomic_DNA"/>
</dbReference>
<keyword evidence="6" id="KW-1185">Reference proteome</keyword>
<dbReference type="GO" id="GO:0003677">
    <property type="term" value="F:DNA binding"/>
    <property type="evidence" value="ECO:0007669"/>
    <property type="project" value="UniProtKB-KW"/>
</dbReference>
<reference evidence="5" key="1">
    <citation type="submission" date="2022-04" db="EMBL/GenBank/DDBJ databases">
        <authorList>
            <person name="Seo M.-J."/>
        </authorList>
    </citation>
    <scope>NUCLEOTIDE SEQUENCE</scope>
    <source>
        <strain evidence="5">MBLB2552</strain>
    </source>
</reference>
<accession>A0A9X1Y0J0</accession>
<keyword evidence="2" id="KW-0238">DNA-binding</keyword>
<feature type="domain" description="HTH marR-type" evidence="4">
    <location>
        <begin position="1"/>
        <end position="138"/>
    </location>
</feature>
<name>A0A9X1Y0J0_9BACL</name>